<evidence type="ECO:0000313" key="1">
    <source>
        <dbReference type="EMBL" id="PJE77404.1"/>
    </source>
</evidence>
<dbReference type="EMBL" id="NSIT01000649">
    <property type="protein sequence ID" value="PJE77404.1"/>
    <property type="molecule type" value="Genomic_DNA"/>
</dbReference>
<gene>
    <name evidence="1" type="ORF">CI610_03672</name>
</gene>
<organism evidence="1">
    <name type="scientific">invertebrate metagenome</name>
    <dbReference type="NCBI Taxonomy" id="1711999"/>
    <lineage>
        <taxon>unclassified sequences</taxon>
        <taxon>metagenomes</taxon>
        <taxon>organismal metagenomes</taxon>
    </lineage>
</organism>
<sequence length="75" mass="8573">MLNAVHIYNNLEDKPDADIEVHDPRLLVKSVLNQLPEQLRQKKEIIILTDSCCSSSNCPRVVFFKCVLKALKHIS</sequence>
<accession>A0A2H9T2H0</accession>
<proteinExistence type="predicted"/>
<reference evidence="1" key="1">
    <citation type="journal article" date="2017" name="Appl. Environ. Microbiol.">
        <title>Molecular characterization of an Endozoicomonas-like organism causing infection in king scallop Pecten maximus L.</title>
        <authorList>
            <person name="Cano I."/>
            <person name="van Aerle R."/>
            <person name="Ross S."/>
            <person name="Verner-Jeffreys D.W."/>
            <person name="Paley R.K."/>
            <person name="Rimmer G."/>
            <person name="Ryder D."/>
            <person name="Hooper P."/>
            <person name="Stone D."/>
            <person name="Feist S.W."/>
        </authorList>
    </citation>
    <scope>NUCLEOTIDE SEQUENCE</scope>
</reference>
<comment type="caution">
    <text evidence="1">The sequence shown here is derived from an EMBL/GenBank/DDBJ whole genome shotgun (WGS) entry which is preliminary data.</text>
</comment>
<name>A0A2H9T2H0_9ZZZZ</name>
<protein>
    <submittedName>
        <fullName evidence="1">Uncharacterized protein</fullName>
    </submittedName>
</protein>
<dbReference type="AlphaFoldDB" id="A0A2H9T2H0"/>